<dbReference type="Proteomes" id="UP001168821">
    <property type="component" value="Unassembled WGS sequence"/>
</dbReference>
<evidence type="ECO:0000259" key="1">
    <source>
        <dbReference type="PROSITE" id="PS50878"/>
    </source>
</evidence>
<feature type="domain" description="Reverse transcriptase" evidence="1">
    <location>
        <begin position="1"/>
        <end position="95"/>
    </location>
</feature>
<dbReference type="EMBL" id="JALNTZ010000002">
    <property type="protein sequence ID" value="KAJ3661018.1"/>
    <property type="molecule type" value="Genomic_DNA"/>
</dbReference>
<dbReference type="PANTHER" id="PTHR19446">
    <property type="entry name" value="REVERSE TRANSCRIPTASES"/>
    <property type="match status" value="1"/>
</dbReference>
<dbReference type="SUPFAM" id="SSF56672">
    <property type="entry name" value="DNA/RNA polymerases"/>
    <property type="match status" value="1"/>
</dbReference>
<accession>A0AA38INA9</accession>
<dbReference type="InterPro" id="IPR000477">
    <property type="entry name" value="RT_dom"/>
</dbReference>
<gene>
    <name evidence="2" type="ORF">Zmor_005440</name>
</gene>
<protein>
    <recommendedName>
        <fullName evidence="1">Reverse transcriptase domain-containing protein</fullName>
    </recommendedName>
</protein>
<sequence>MGSLRNAFNTETWSRIVEKLKSSYIINVIEDYFRNREIVINRNQGMEVTGGVPQGSVLGPLLWNILYETIVNLKLTKGATSVAFADDLALVSEAD</sequence>
<dbReference type="GO" id="GO:0071897">
    <property type="term" value="P:DNA biosynthetic process"/>
    <property type="evidence" value="ECO:0007669"/>
    <property type="project" value="UniProtKB-ARBA"/>
</dbReference>
<dbReference type="InterPro" id="IPR043502">
    <property type="entry name" value="DNA/RNA_pol_sf"/>
</dbReference>
<organism evidence="2 3">
    <name type="scientific">Zophobas morio</name>
    <dbReference type="NCBI Taxonomy" id="2755281"/>
    <lineage>
        <taxon>Eukaryota</taxon>
        <taxon>Metazoa</taxon>
        <taxon>Ecdysozoa</taxon>
        <taxon>Arthropoda</taxon>
        <taxon>Hexapoda</taxon>
        <taxon>Insecta</taxon>
        <taxon>Pterygota</taxon>
        <taxon>Neoptera</taxon>
        <taxon>Endopterygota</taxon>
        <taxon>Coleoptera</taxon>
        <taxon>Polyphaga</taxon>
        <taxon>Cucujiformia</taxon>
        <taxon>Tenebrionidae</taxon>
        <taxon>Zophobas</taxon>
    </lineage>
</organism>
<proteinExistence type="predicted"/>
<name>A0AA38INA9_9CUCU</name>
<dbReference type="AlphaFoldDB" id="A0AA38INA9"/>
<evidence type="ECO:0000313" key="2">
    <source>
        <dbReference type="EMBL" id="KAJ3661018.1"/>
    </source>
</evidence>
<dbReference type="PROSITE" id="PS50878">
    <property type="entry name" value="RT_POL"/>
    <property type="match status" value="1"/>
</dbReference>
<keyword evidence="3" id="KW-1185">Reference proteome</keyword>
<dbReference type="Pfam" id="PF00078">
    <property type="entry name" value="RVT_1"/>
    <property type="match status" value="1"/>
</dbReference>
<comment type="caution">
    <text evidence="2">The sequence shown here is derived from an EMBL/GenBank/DDBJ whole genome shotgun (WGS) entry which is preliminary data.</text>
</comment>
<evidence type="ECO:0000313" key="3">
    <source>
        <dbReference type="Proteomes" id="UP001168821"/>
    </source>
</evidence>
<reference evidence="2" key="1">
    <citation type="journal article" date="2023" name="G3 (Bethesda)">
        <title>Whole genome assemblies of Zophobas morio and Tenebrio molitor.</title>
        <authorList>
            <person name="Kaur S."/>
            <person name="Stinson S.A."/>
            <person name="diCenzo G.C."/>
        </authorList>
    </citation>
    <scope>NUCLEOTIDE SEQUENCE</scope>
    <source>
        <strain evidence="2">QUZm001</strain>
    </source>
</reference>